<dbReference type="AlphaFoldDB" id="A0A5B7FP16"/>
<comment type="caution">
    <text evidence="1">The sequence shown here is derived from an EMBL/GenBank/DDBJ whole genome shotgun (WGS) entry which is preliminary data.</text>
</comment>
<evidence type="ECO:0000313" key="1">
    <source>
        <dbReference type="EMBL" id="MPC49470.1"/>
    </source>
</evidence>
<dbReference type="Proteomes" id="UP000324222">
    <property type="component" value="Unassembled WGS sequence"/>
</dbReference>
<organism evidence="1 2">
    <name type="scientific">Portunus trituberculatus</name>
    <name type="common">Swimming crab</name>
    <name type="synonym">Neptunus trituberculatus</name>
    <dbReference type="NCBI Taxonomy" id="210409"/>
    <lineage>
        <taxon>Eukaryota</taxon>
        <taxon>Metazoa</taxon>
        <taxon>Ecdysozoa</taxon>
        <taxon>Arthropoda</taxon>
        <taxon>Crustacea</taxon>
        <taxon>Multicrustacea</taxon>
        <taxon>Malacostraca</taxon>
        <taxon>Eumalacostraca</taxon>
        <taxon>Eucarida</taxon>
        <taxon>Decapoda</taxon>
        <taxon>Pleocyemata</taxon>
        <taxon>Brachyura</taxon>
        <taxon>Eubrachyura</taxon>
        <taxon>Portunoidea</taxon>
        <taxon>Portunidae</taxon>
        <taxon>Portuninae</taxon>
        <taxon>Portunus</taxon>
    </lineage>
</organism>
<protein>
    <submittedName>
        <fullName evidence="1">Uncharacterized protein</fullName>
    </submittedName>
</protein>
<dbReference type="EMBL" id="VSRR010008893">
    <property type="protein sequence ID" value="MPC49470.1"/>
    <property type="molecule type" value="Genomic_DNA"/>
</dbReference>
<accession>A0A5B7FP16</accession>
<evidence type="ECO:0000313" key="2">
    <source>
        <dbReference type="Proteomes" id="UP000324222"/>
    </source>
</evidence>
<reference evidence="1 2" key="1">
    <citation type="submission" date="2019-05" db="EMBL/GenBank/DDBJ databases">
        <title>Another draft genome of Portunus trituberculatus and its Hox gene families provides insights of decapod evolution.</title>
        <authorList>
            <person name="Jeong J.-H."/>
            <person name="Song I."/>
            <person name="Kim S."/>
            <person name="Choi T."/>
            <person name="Kim D."/>
            <person name="Ryu S."/>
            <person name="Kim W."/>
        </authorList>
    </citation>
    <scope>NUCLEOTIDE SEQUENCE [LARGE SCALE GENOMIC DNA]</scope>
    <source>
        <tissue evidence="1">Muscle</tissue>
    </source>
</reference>
<sequence>MPFLTSDHGQNLNLCA</sequence>
<keyword evidence="2" id="KW-1185">Reference proteome</keyword>
<gene>
    <name evidence="1" type="ORF">E2C01_043272</name>
</gene>
<proteinExistence type="predicted"/>
<name>A0A5B7FP16_PORTR</name>